<dbReference type="GO" id="GO:0004674">
    <property type="term" value="F:protein serine/threonine kinase activity"/>
    <property type="evidence" value="ECO:0007669"/>
    <property type="project" value="UniProtKB-KW"/>
</dbReference>
<dbReference type="Proteomes" id="UP000593573">
    <property type="component" value="Unassembled WGS sequence"/>
</dbReference>
<keyword evidence="6" id="KW-0808">Transferase</keyword>
<dbReference type="Gene3D" id="3.30.200.20">
    <property type="entry name" value="Phosphorylase Kinase, domain 1"/>
    <property type="match status" value="1"/>
</dbReference>
<keyword evidence="13 20" id="KW-1133">Transmembrane helix</keyword>
<dbReference type="PANTHER" id="PTHR48005">
    <property type="entry name" value="LEUCINE RICH REPEAT KINASE 2"/>
    <property type="match status" value="1"/>
</dbReference>
<evidence type="ECO:0000256" key="10">
    <source>
        <dbReference type="ARBA" id="ARBA00022741"/>
    </source>
</evidence>
<dbReference type="EC" id="2.7.11.1" evidence="2"/>
<evidence type="ECO:0000256" key="13">
    <source>
        <dbReference type="ARBA" id="ARBA00022989"/>
    </source>
</evidence>
<evidence type="ECO:0000256" key="5">
    <source>
        <dbReference type="ARBA" id="ARBA00022614"/>
    </source>
</evidence>
<evidence type="ECO:0000256" key="12">
    <source>
        <dbReference type="ARBA" id="ARBA00022840"/>
    </source>
</evidence>
<name>A0A7J8VQJ7_9ROSI</name>
<dbReference type="InterPro" id="IPR011009">
    <property type="entry name" value="Kinase-like_dom_sf"/>
</dbReference>
<dbReference type="AlphaFoldDB" id="A0A7J8VQJ7"/>
<keyword evidence="3" id="KW-0723">Serine/threonine-protein kinase</keyword>
<evidence type="ECO:0000259" key="22">
    <source>
        <dbReference type="PROSITE" id="PS50011"/>
    </source>
</evidence>
<evidence type="ECO:0000313" key="24">
    <source>
        <dbReference type="Proteomes" id="UP000593573"/>
    </source>
</evidence>
<keyword evidence="7 20" id="KW-0812">Transmembrane</keyword>
<evidence type="ECO:0000256" key="17">
    <source>
        <dbReference type="ARBA" id="ARBA00047899"/>
    </source>
</evidence>
<feature type="signal peptide" evidence="21">
    <location>
        <begin position="1"/>
        <end position="22"/>
    </location>
</feature>
<dbReference type="InterPro" id="IPR013210">
    <property type="entry name" value="LRR_N_plant-typ"/>
</dbReference>
<keyword evidence="16" id="KW-0325">Glycoprotein</keyword>
<evidence type="ECO:0000256" key="6">
    <source>
        <dbReference type="ARBA" id="ARBA00022679"/>
    </source>
</evidence>
<dbReference type="FunFam" id="3.80.10.10:FF:000400">
    <property type="entry name" value="Nuclear pore complex protein NUP107"/>
    <property type="match status" value="1"/>
</dbReference>
<evidence type="ECO:0000256" key="19">
    <source>
        <dbReference type="PROSITE-ProRule" id="PRU10141"/>
    </source>
</evidence>
<dbReference type="SUPFAM" id="SSF52058">
    <property type="entry name" value="L domain-like"/>
    <property type="match status" value="1"/>
</dbReference>
<dbReference type="Gene3D" id="3.80.10.10">
    <property type="entry name" value="Ribonuclease Inhibitor"/>
    <property type="match status" value="3"/>
</dbReference>
<dbReference type="SUPFAM" id="SSF52047">
    <property type="entry name" value="RNI-like"/>
    <property type="match status" value="1"/>
</dbReference>
<comment type="caution">
    <text evidence="23">The sequence shown here is derived from an EMBL/GenBank/DDBJ whole genome shotgun (WGS) entry which is preliminary data.</text>
</comment>
<evidence type="ECO:0000256" key="14">
    <source>
        <dbReference type="ARBA" id="ARBA00023136"/>
    </source>
</evidence>
<reference evidence="23 24" key="1">
    <citation type="journal article" date="2019" name="Genome Biol. Evol.">
        <title>Insights into the evolution of the New World diploid cottons (Gossypium, subgenus Houzingenia) based on genome sequencing.</title>
        <authorList>
            <person name="Grover C.E."/>
            <person name="Arick M.A. 2nd"/>
            <person name="Thrash A."/>
            <person name="Conover J.L."/>
            <person name="Sanders W.S."/>
            <person name="Peterson D.G."/>
            <person name="Frelichowski J.E."/>
            <person name="Scheffler J.A."/>
            <person name="Scheffler B.E."/>
            <person name="Wendel J.F."/>
        </authorList>
    </citation>
    <scope>NUCLEOTIDE SEQUENCE [LARGE SCALE GENOMIC DNA]</scope>
    <source>
        <strain evidence="23">57</strain>
        <tissue evidence="23">Leaf</tissue>
    </source>
</reference>
<dbReference type="GO" id="GO:0009791">
    <property type="term" value="P:post-embryonic development"/>
    <property type="evidence" value="ECO:0007669"/>
    <property type="project" value="UniProtKB-ARBA"/>
</dbReference>
<evidence type="ECO:0000256" key="15">
    <source>
        <dbReference type="ARBA" id="ARBA00023170"/>
    </source>
</evidence>
<gene>
    <name evidence="23" type="ORF">Goklo_004962</name>
</gene>
<evidence type="ECO:0000256" key="3">
    <source>
        <dbReference type="ARBA" id="ARBA00022527"/>
    </source>
</evidence>
<keyword evidence="4" id="KW-0597">Phosphoprotein</keyword>
<dbReference type="PROSITE" id="PS50011">
    <property type="entry name" value="PROTEIN_KINASE_DOM"/>
    <property type="match status" value="1"/>
</dbReference>
<comment type="catalytic activity">
    <reaction evidence="18">
        <text>L-seryl-[protein] + ATP = O-phospho-L-seryl-[protein] + ADP + H(+)</text>
        <dbReference type="Rhea" id="RHEA:17989"/>
        <dbReference type="Rhea" id="RHEA-COMP:9863"/>
        <dbReference type="Rhea" id="RHEA-COMP:11604"/>
        <dbReference type="ChEBI" id="CHEBI:15378"/>
        <dbReference type="ChEBI" id="CHEBI:29999"/>
        <dbReference type="ChEBI" id="CHEBI:30616"/>
        <dbReference type="ChEBI" id="CHEBI:83421"/>
        <dbReference type="ChEBI" id="CHEBI:456216"/>
        <dbReference type="EC" id="2.7.11.1"/>
    </reaction>
</comment>
<dbReference type="Pfam" id="PF00069">
    <property type="entry name" value="Pkinase"/>
    <property type="match status" value="1"/>
</dbReference>
<dbReference type="InterPro" id="IPR003591">
    <property type="entry name" value="Leu-rich_rpt_typical-subtyp"/>
</dbReference>
<dbReference type="Pfam" id="PF23598">
    <property type="entry name" value="LRR_14"/>
    <property type="match status" value="1"/>
</dbReference>
<dbReference type="InterPro" id="IPR000719">
    <property type="entry name" value="Prot_kinase_dom"/>
</dbReference>
<dbReference type="InterPro" id="IPR008266">
    <property type="entry name" value="Tyr_kinase_AS"/>
</dbReference>
<dbReference type="PROSITE" id="PS00109">
    <property type="entry name" value="PROTEIN_KINASE_TYR"/>
    <property type="match status" value="1"/>
</dbReference>
<dbReference type="GO" id="GO:0005524">
    <property type="term" value="F:ATP binding"/>
    <property type="evidence" value="ECO:0007669"/>
    <property type="project" value="UniProtKB-UniRule"/>
</dbReference>
<evidence type="ECO:0000313" key="23">
    <source>
        <dbReference type="EMBL" id="MBA0665038.1"/>
    </source>
</evidence>
<dbReference type="InterPro" id="IPR001611">
    <property type="entry name" value="Leu-rich_rpt"/>
</dbReference>
<proteinExistence type="predicted"/>
<evidence type="ECO:0000256" key="20">
    <source>
        <dbReference type="SAM" id="Phobius"/>
    </source>
</evidence>
<dbReference type="Gene3D" id="1.10.510.10">
    <property type="entry name" value="Transferase(Phosphotransferase) domain 1"/>
    <property type="match status" value="1"/>
</dbReference>
<dbReference type="OrthoDB" id="676979at2759"/>
<feature type="transmembrane region" description="Helical" evidence="20">
    <location>
        <begin position="528"/>
        <end position="553"/>
    </location>
</feature>
<dbReference type="FunFam" id="3.80.10.10:FF:000233">
    <property type="entry name" value="Leucine-rich repeat receptor-like protein kinase TDR"/>
    <property type="match status" value="1"/>
</dbReference>
<evidence type="ECO:0000256" key="16">
    <source>
        <dbReference type="ARBA" id="ARBA00023180"/>
    </source>
</evidence>
<accession>A0A7J8VQJ7</accession>
<feature type="domain" description="Protein kinase" evidence="22">
    <location>
        <begin position="594"/>
        <end position="874"/>
    </location>
</feature>
<keyword evidence="8 21" id="KW-0732">Signal</keyword>
<keyword evidence="14 20" id="KW-0472">Membrane</keyword>
<evidence type="ECO:0000256" key="18">
    <source>
        <dbReference type="ARBA" id="ARBA00048679"/>
    </source>
</evidence>
<dbReference type="FunFam" id="1.10.510.10:FF:000445">
    <property type="entry name" value="MDIS1-interacting receptor like kinase 2"/>
    <property type="match status" value="1"/>
</dbReference>
<dbReference type="InterPro" id="IPR032675">
    <property type="entry name" value="LRR_dom_sf"/>
</dbReference>
<dbReference type="FunFam" id="3.30.200.20:FF:000309">
    <property type="entry name" value="Leucine-rich repeat receptor protein kinase MSP1"/>
    <property type="match status" value="1"/>
</dbReference>
<evidence type="ECO:0000256" key="8">
    <source>
        <dbReference type="ARBA" id="ARBA00022729"/>
    </source>
</evidence>
<dbReference type="InterPro" id="IPR055414">
    <property type="entry name" value="LRR_R13L4/SHOC2-like"/>
</dbReference>
<dbReference type="SUPFAM" id="SSF56112">
    <property type="entry name" value="Protein kinase-like (PK-like)"/>
    <property type="match status" value="1"/>
</dbReference>
<evidence type="ECO:0000256" key="21">
    <source>
        <dbReference type="SAM" id="SignalP"/>
    </source>
</evidence>
<keyword evidence="9" id="KW-0677">Repeat</keyword>
<dbReference type="SMART" id="SM00369">
    <property type="entry name" value="LRR_TYP"/>
    <property type="match status" value="7"/>
</dbReference>
<dbReference type="EMBL" id="JABFAB010000011">
    <property type="protein sequence ID" value="MBA0665038.1"/>
    <property type="molecule type" value="Genomic_DNA"/>
</dbReference>
<dbReference type="PRINTS" id="PR00019">
    <property type="entry name" value="LEURICHRPT"/>
</dbReference>
<dbReference type="Pfam" id="PF08263">
    <property type="entry name" value="LRRNT_2"/>
    <property type="match status" value="1"/>
</dbReference>
<evidence type="ECO:0000256" key="1">
    <source>
        <dbReference type="ARBA" id="ARBA00004479"/>
    </source>
</evidence>
<dbReference type="PROSITE" id="PS51450">
    <property type="entry name" value="LRR"/>
    <property type="match status" value="1"/>
</dbReference>
<feature type="binding site" evidence="19">
    <location>
        <position position="623"/>
    </location>
    <ligand>
        <name>ATP</name>
        <dbReference type="ChEBI" id="CHEBI:30616"/>
    </ligand>
</feature>
<dbReference type="InterPro" id="IPR051420">
    <property type="entry name" value="Ser_Thr_Kinases_DiverseReg"/>
</dbReference>
<keyword evidence="24" id="KW-1185">Reference proteome</keyword>
<dbReference type="Pfam" id="PF13855">
    <property type="entry name" value="LRR_8"/>
    <property type="match status" value="3"/>
</dbReference>
<dbReference type="SMART" id="SM00365">
    <property type="entry name" value="LRR_SD22"/>
    <property type="match status" value="7"/>
</dbReference>
<comment type="subcellular location">
    <subcellularLocation>
        <location evidence="1">Membrane</location>
        <topology evidence="1">Single-pass type I membrane protein</topology>
    </subcellularLocation>
</comment>
<sequence length="896" mass="99364">MASFSIPFKLIVFFLFFASSHAFSSKTIASTEADALLKWKASLPNDTQTLLSSLWGGSNYCNWTGITCNNAGSITDIILIEYELKFRGTIHNLNFFYFPNLIWLNLRNNSLYGSIPSHIGNLSNLTFLDLAYNNFSGNIPSEIGLLKSLSMLSLRYNSISGSIPGEILNLTKLHYLDFAQNNIFGSIPSDIGRLSSLTVLFLYQNHLTGNLSNMNYLYLWSNNFFGSIPDEIGMLKSLFDLQLSNNTLTGVIPDSIGNLTNLEKLVLHFNGLSGSIPTSMGNLNKFFGELSPNWGQCHNLTSLLISNDKNCGKIPFELGHATKLQELDLSSNHLIGEIPKELGKLTMMNRLYLSDNNFSGKIPSEIGLLSKLEQLDLASNNLSGPIPDDLGNCFKLFNLNLSNNNLEESIPSSISYINSLQSLDLSQNSLIGGIPQQLGKLQSLEVLNLSHNMLNGNIPKALNNLRGLRFVNISFNQFEGPIPNLKAFHEASFDALRNNKGLCGNATGLMACVPSFLSNHGRGKRTKLIISVMLPLFGGLLFLFLLVGNFFTFCKQTRTKESKPREEQQGDIFTVLGFNGRILHDNIIEATEDFSSDYCIGSGGYGSVYKAALPSGQVVAVKKLHRSEDNILINSLKAFESEIIALLEIRHRNIVKMYGFCSHPNHSFLVYEHVERGSLRMVLSNNEQSKELDWKKRLNVVNGLANALSYMHHGHSHPVVHRDISSNNVLLDLDYEVRVSDFGTARILKPDSSNWTSLASTYGYIAPEFAYTMRVDKKCDIFSFGVLTWEVFMGRHPGDLISYFSSLESAPSSMSNDRQVLLKDTIDQRLAPPVGQSAKDVVSTMKIALACLNGNPQLRPTMHQVSQALGRQSLPLPSIFRTIKLEELLGDVVCNG</sequence>
<dbReference type="InterPro" id="IPR017441">
    <property type="entry name" value="Protein_kinase_ATP_BS"/>
</dbReference>
<evidence type="ECO:0000256" key="9">
    <source>
        <dbReference type="ARBA" id="ARBA00022737"/>
    </source>
</evidence>
<dbReference type="Pfam" id="PF00560">
    <property type="entry name" value="LRR_1"/>
    <property type="match status" value="1"/>
</dbReference>
<keyword evidence="15" id="KW-0675">Receptor</keyword>
<dbReference type="GO" id="GO:0016020">
    <property type="term" value="C:membrane"/>
    <property type="evidence" value="ECO:0007669"/>
    <property type="project" value="UniProtKB-SubCell"/>
</dbReference>
<evidence type="ECO:0000256" key="4">
    <source>
        <dbReference type="ARBA" id="ARBA00022553"/>
    </source>
</evidence>
<protein>
    <recommendedName>
        <fullName evidence="2">non-specific serine/threonine protein kinase</fullName>
        <ecNumber evidence="2">2.7.11.1</ecNumber>
    </recommendedName>
</protein>
<feature type="chain" id="PRO_5029844980" description="non-specific serine/threonine protein kinase" evidence="21">
    <location>
        <begin position="23"/>
        <end position="896"/>
    </location>
</feature>
<dbReference type="PANTHER" id="PTHR48005:SF72">
    <property type="entry name" value="REPEAT RECEPTOR-LIKE PROTEIN KINASE FAMILY PROTEIN, PUTATIVE-RELATED"/>
    <property type="match status" value="1"/>
</dbReference>
<keyword evidence="11" id="KW-0418">Kinase</keyword>
<dbReference type="PROSITE" id="PS00107">
    <property type="entry name" value="PROTEIN_KINASE_ATP"/>
    <property type="match status" value="1"/>
</dbReference>
<organism evidence="23 24">
    <name type="scientific">Gossypium klotzschianum</name>
    <dbReference type="NCBI Taxonomy" id="34286"/>
    <lineage>
        <taxon>Eukaryota</taxon>
        <taxon>Viridiplantae</taxon>
        <taxon>Streptophyta</taxon>
        <taxon>Embryophyta</taxon>
        <taxon>Tracheophyta</taxon>
        <taxon>Spermatophyta</taxon>
        <taxon>Magnoliopsida</taxon>
        <taxon>eudicotyledons</taxon>
        <taxon>Gunneridae</taxon>
        <taxon>Pentapetalae</taxon>
        <taxon>rosids</taxon>
        <taxon>malvids</taxon>
        <taxon>Malvales</taxon>
        <taxon>Malvaceae</taxon>
        <taxon>Malvoideae</taxon>
        <taxon>Gossypium</taxon>
    </lineage>
</organism>
<evidence type="ECO:0000256" key="7">
    <source>
        <dbReference type="ARBA" id="ARBA00022692"/>
    </source>
</evidence>
<keyword evidence="10 19" id="KW-0547">Nucleotide-binding</keyword>
<evidence type="ECO:0000256" key="2">
    <source>
        <dbReference type="ARBA" id="ARBA00012513"/>
    </source>
</evidence>
<evidence type="ECO:0000256" key="11">
    <source>
        <dbReference type="ARBA" id="ARBA00022777"/>
    </source>
</evidence>
<keyword evidence="5" id="KW-0433">Leucine-rich repeat</keyword>
<comment type="catalytic activity">
    <reaction evidence="17">
        <text>L-threonyl-[protein] + ATP = O-phospho-L-threonyl-[protein] + ADP + H(+)</text>
        <dbReference type="Rhea" id="RHEA:46608"/>
        <dbReference type="Rhea" id="RHEA-COMP:11060"/>
        <dbReference type="Rhea" id="RHEA-COMP:11605"/>
        <dbReference type="ChEBI" id="CHEBI:15378"/>
        <dbReference type="ChEBI" id="CHEBI:30013"/>
        <dbReference type="ChEBI" id="CHEBI:30616"/>
        <dbReference type="ChEBI" id="CHEBI:61977"/>
        <dbReference type="ChEBI" id="CHEBI:456216"/>
        <dbReference type="EC" id="2.7.11.1"/>
    </reaction>
</comment>
<keyword evidence="12 19" id="KW-0067">ATP-binding</keyword>